<dbReference type="RefSeq" id="WP_132744586.1">
    <property type="nucleotide sequence ID" value="NZ_SLXK01000005.1"/>
</dbReference>
<organism evidence="2 3">
    <name type="scientific">Scopulibacillus darangshiensis</name>
    <dbReference type="NCBI Taxonomy" id="442528"/>
    <lineage>
        <taxon>Bacteria</taxon>
        <taxon>Bacillati</taxon>
        <taxon>Bacillota</taxon>
        <taxon>Bacilli</taxon>
        <taxon>Bacillales</taxon>
        <taxon>Sporolactobacillaceae</taxon>
        <taxon>Scopulibacillus</taxon>
    </lineage>
</organism>
<feature type="transmembrane region" description="Helical" evidence="1">
    <location>
        <begin position="82"/>
        <end position="106"/>
    </location>
</feature>
<name>A0A4R2P964_9BACL</name>
<keyword evidence="1" id="KW-0812">Transmembrane</keyword>
<feature type="transmembrane region" description="Helical" evidence="1">
    <location>
        <begin position="54"/>
        <end position="70"/>
    </location>
</feature>
<dbReference type="AlphaFoldDB" id="A0A4R2P964"/>
<dbReference type="Proteomes" id="UP000295416">
    <property type="component" value="Unassembled WGS sequence"/>
</dbReference>
<dbReference type="OrthoDB" id="2988545at2"/>
<evidence type="ECO:0000313" key="3">
    <source>
        <dbReference type="Proteomes" id="UP000295416"/>
    </source>
</evidence>
<keyword evidence="1" id="KW-0472">Membrane</keyword>
<keyword evidence="1" id="KW-1133">Transmembrane helix</keyword>
<gene>
    <name evidence="2" type="ORF">EV207_105130</name>
</gene>
<reference evidence="2 3" key="1">
    <citation type="submission" date="2019-03" db="EMBL/GenBank/DDBJ databases">
        <title>Genomic Encyclopedia of Type Strains, Phase IV (KMG-IV): sequencing the most valuable type-strain genomes for metagenomic binning, comparative biology and taxonomic classification.</title>
        <authorList>
            <person name="Goeker M."/>
        </authorList>
    </citation>
    <scope>NUCLEOTIDE SEQUENCE [LARGE SCALE GENOMIC DNA]</scope>
    <source>
        <strain evidence="2 3">DSM 19377</strain>
    </source>
</reference>
<sequence length="169" mass="18999">MMHYIFGALILIVIIMNQLRERPMTGKLYRLPILLLISASYAVSKMPVVSVGDWVILSFGLFFAFGIGLIQGRYTHLTNRDGVWYVAGSTLAILVWIVSIPIKYGLSFVELSGLHLHPHLSGPSSYIIYLFSISGLLLGKVTMLMLRHPTLVKKMGKNEQKLRQLRAAR</sequence>
<evidence type="ECO:0000256" key="1">
    <source>
        <dbReference type="SAM" id="Phobius"/>
    </source>
</evidence>
<proteinExistence type="predicted"/>
<protein>
    <recommendedName>
        <fullName evidence="4">Membrane protein CcdC involved in cytochrome C biogenesis</fullName>
    </recommendedName>
</protein>
<dbReference type="EMBL" id="SLXK01000005">
    <property type="protein sequence ID" value="TCP30601.1"/>
    <property type="molecule type" value="Genomic_DNA"/>
</dbReference>
<evidence type="ECO:0000313" key="2">
    <source>
        <dbReference type="EMBL" id="TCP30601.1"/>
    </source>
</evidence>
<comment type="caution">
    <text evidence="2">The sequence shown here is derived from an EMBL/GenBank/DDBJ whole genome shotgun (WGS) entry which is preliminary data.</text>
</comment>
<evidence type="ECO:0008006" key="4">
    <source>
        <dbReference type="Google" id="ProtNLM"/>
    </source>
</evidence>
<keyword evidence="3" id="KW-1185">Reference proteome</keyword>
<feature type="transmembrane region" description="Helical" evidence="1">
    <location>
        <begin position="126"/>
        <end position="146"/>
    </location>
</feature>
<accession>A0A4R2P964</accession>